<dbReference type="Proteomes" id="UP000054350">
    <property type="component" value="Unassembled WGS sequence"/>
</dbReference>
<feature type="region of interest" description="Disordered" evidence="5">
    <location>
        <begin position="1"/>
        <end position="45"/>
    </location>
</feature>
<feature type="compositionally biased region" description="Low complexity" evidence="5">
    <location>
        <begin position="29"/>
        <end position="44"/>
    </location>
</feature>
<organism evidence="6 7">
    <name type="scientific">Allomyces macrogynus (strain ATCC 38327)</name>
    <name type="common">Allomyces javanicus var. macrogynus</name>
    <dbReference type="NCBI Taxonomy" id="578462"/>
    <lineage>
        <taxon>Eukaryota</taxon>
        <taxon>Fungi</taxon>
        <taxon>Fungi incertae sedis</taxon>
        <taxon>Blastocladiomycota</taxon>
        <taxon>Blastocladiomycetes</taxon>
        <taxon>Blastocladiales</taxon>
        <taxon>Blastocladiaceae</taxon>
        <taxon>Allomyces</taxon>
    </lineage>
</organism>
<keyword evidence="7" id="KW-1185">Reference proteome</keyword>
<dbReference type="GO" id="GO:0005744">
    <property type="term" value="C:TIM23 mitochondrial import inner membrane translocase complex"/>
    <property type="evidence" value="ECO:0007669"/>
    <property type="project" value="TreeGrafter"/>
</dbReference>
<dbReference type="EMBL" id="GG745339">
    <property type="protein sequence ID" value="KNE61974.1"/>
    <property type="molecule type" value="Genomic_DNA"/>
</dbReference>
<dbReference type="Pfam" id="PF02466">
    <property type="entry name" value="Tim17"/>
    <property type="match status" value="1"/>
</dbReference>
<protein>
    <submittedName>
        <fullName evidence="6">Mitochondrial import inner membrane translocase subunit</fullName>
    </submittedName>
</protein>
<feature type="compositionally biased region" description="Low complexity" evidence="5">
    <location>
        <begin position="1"/>
        <end position="14"/>
    </location>
</feature>
<dbReference type="AlphaFoldDB" id="A0A0L0SHR2"/>
<dbReference type="GO" id="GO:0030150">
    <property type="term" value="P:protein import into mitochondrial matrix"/>
    <property type="evidence" value="ECO:0007669"/>
    <property type="project" value="TreeGrafter"/>
</dbReference>
<name>A0A0L0SHR2_ALLM3</name>
<keyword evidence="2" id="KW-0812">Transmembrane</keyword>
<dbReference type="STRING" id="578462.A0A0L0SHR2"/>
<comment type="subcellular location">
    <subcellularLocation>
        <location evidence="1">Membrane</location>
        <topology evidence="1">Multi-pass membrane protein</topology>
    </subcellularLocation>
</comment>
<dbReference type="InterPro" id="IPR045238">
    <property type="entry name" value="Tim23-like"/>
</dbReference>
<dbReference type="PANTHER" id="PTHR15371:SF0">
    <property type="entry name" value="SD19278P"/>
    <property type="match status" value="1"/>
</dbReference>
<dbReference type="VEuPathDB" id="FungiDB:AMAG_07239"/>
<dbReference type="OrthoDB" id="159299at2759"/>
<evidence type="ECO:0000256" key="1">
    <source>
        <dbReference type="ARBA" id="ARBA00004141"/>
    </source>
</evidence>
<dbReference type="GO" id="GO:0008320">
    <property type="term" value="F:protein transmembrane transporter activity"/>
    <property type="evidence" value="ECO:0007669"/>
    <property type="project" value="TreeGrafter"/>
</dbReference>
<evidence type="ECO:0000256" key="5">
    <source>
        <dbReference type="SAM" id="MobiDB-lite"/>
    </source>
</evidence>
<sequence length="240" mass="24864">MSFFRSFTSSSSNSPDGAPADTSAPVDRAPAPAQPQQQQQSQPPEIETVGSMLSGLDFTQASRALSPVGQLGSGVEYIFTDDSPLHAASGGFVPSRSWTDDLCYGTGTAYLSGLLFGGSWGFVQGMRIPLPVASAKLRVNAVLNAMTRRGPFVANSIGVLALMYNSMNSAITSQVGTANAPAASVMAAASAGALFKATSGVRPMAISSAMCASVAVLWQATKQIREDLPFVGKIVTRSYA</sequence>
<accession>A0A0L0SHR2</accession>
<evidence type="ECO:0000256" key="2">
    <source>
        <dbReference type="ARBA" id="ARBA00022692"/>
    </source>
</evidence>
<proteinExistence type="predicted"/>
<dbReference type="OMA" id="YQNFDAP"/>
<evidence type="ECO:0000313" key="7">
    <source>
        <dbReference type="Proteomes" id="UP000054350"/>
    </source>
</evidence>
<keyword evidence="4" id="KW-0472">Membrane</keyword>
<keyword evidence="3" id="KW-1133">Transmembrane helix</keyword>
<evidence type="ECO:0000313" key="6">
    <source>
        <dbReference type="EMBL" id="KNE61974.1"/>
    </source>
</evidence>
<evidence type="ECO:0000256" key="4">
    <source>
        <dbReference type="ARBA" id="ARBA00023136"/>
    </source>
</evidence>
<reference evidence="6 7" key="1">
    <citation type="submission" date="2009-11" db="EMBL/GenBank/DDBJ databases">
        <title>Annotation of Allomyces macrogynus ATCC 38327.</title>
        <authorList>
            <consortium name="The Broad Institute Genome Sequencing Platform"/>
            <person name="Russ C."/>
            <person name="Cuomo C."/>
            <person name="Burger G."/>
            <person name="Gray M.W."/>
            <person name="Holland P.W.H."/>
            <person name="King N."/>
            <person name="Lang F.B.F."/>
            <person name="Roger A.J."/>
            <person name="Ruiz-Trillo I."/>
            <person name="Young S.K."/>
            <person name="Zeng Q."/>
            <person name="Gargeya S."/>
            <person name="Fitzgerald M."/>
            <person name="Haas B."/>
            <person name="Abouelleil A."/>
            <person name="Alvarado L."/>
            <person name="Arachchi H.M."/>
            <person name="Berlin A."/>
            <person name="Chapman S.B."/>
            <person name="Gearin G."/>
            <person name="Goldberg J."/>
            <person name="Griggs A."/>
            <person name="Gujja S."/>
            <person name="Hansen M."/>
            <person name="Heiman D."/>
            <person name="Howarth C."/>
            <person name="Larimer J."/>
            <person name="Lui A."/>
            <person name="MacDonald P.J.P."/>
            <person name="McCowen C."/>
            <person name="Montmayeur A."/>
            <person name="Murphy C."/>
            <person name="Neiman D."/>
            <person name="Pearson M."/>
            <person name="Priest M."/>
            <person name="Roberts A."/>
            <person name="Saif S."/>
            <person name="Shea T."/>
            <person name="Sisk P."/>
            <person name="Stolte C."/>
            <person name="Sykes S."/>
            <person name="Wortman J."/>
            <person name="Nusbaum C."/>
            <person name="Birren B."/>
        </authorList>
    </citation>
    <scope>NUCLEOTIDE SEQUENCE [LARGE SCALE GENOMIC DNA]</scope>
    <source>
        <strain evidence="6 7">ATCC 38327</strain>
    </source>
</reference>
<dbReference type="eggNOG" id="KOG3324">
    <property type="taxonomic scope" value="Eukaryota"/>
</dbReference>
<dbReference type="PANTHER" id="PTHR15371">
    <property type="entry name" value="TIM23"/>
    <property type="match status" value="1"/>
</dbReference>
<reference evidence="7" key="2">
    <citation type="submission" date="2009-11" db="EMBL/GenBank/DDBJ databases">
        <title>The Genome Sequence of Allomyces macrogynus strain ATCC 38327.</title>
        <authorList>
            <consortium name="The Broad Institute Genome Sequencing Platform"/>
            <person name="Russ C."/>
            <person name="Cuomo C."/>
            <person name="Shea T."/>
            <person name="Young S.K."/>
            <person name="Zeng Q."/>
            <person name="Koehrsen M."/>
            <person name="Haas B."/>
            <person name="Borodovsky M."/>
            <person name="Guigo R."/>
            <person name="Alvarado L."/>
            <person name="Berlin A."/>
            <person name="Borenstein D."/>
            <person name="Chen Z."/>
            <person name="Engels R."/>
            <person name="Freedman E."/>
            <person name="Gellesch M."/>
            <person name="Goldberg J."/>
            <person name="Griggs A."/>
            <person name="Gujja S."/>
            <person name="Heiman D."/>
            <person name="Hepburn T."/>
            <person name="Howarth C."/>
            <person name="Jen D."/>
            <person name="Larson L."/>
            <person name="Lewis B."/>
            <person name="Mehta T."/>
            <person name="Park D."/>
            <person name="Pearson M."/>
            <person name="Roberts A."/>
            <person name="Saif S."/>
            <person name="Shenoy N."/>
            <person name="Sisk P."/>
            <person name="Stolte C."/>
            <person name="Sykes S."/>
            <person name="Walk T."/>
            <person name="White J."/>
            <person name="Yandava C."/>
            <person name="Burger G."/>
            <person name="Gray M.W."/>
            <person name="Holland P.W.H."/>
            <person name="King N."/>
            <person name="Lang F.B.F."/>
            <person name="Roger A.J."/>
            <person name="Ruiz-Trillo I."/>
            <person name="Lander E."/>
            <person name="Nusbaum C."/>
        </authorList>
    </citation>
    <scope>NUCLEOTIDE SEQUENCE [LARGE SCALE GENOMIC DNA]</scope>
    <source>
        <strain evidence="7">ATCC 38327</strain>
    </source>
</reference>
<evidence type="ECO:0000256" key="3">
    <source>
        <dbReference type="ARBA" id="ARBA00022989"/>
    </source>
</evidence>
<gene>
    <name evidence="6" type="ORF">AMAG_07239</name>
</gene>